<feature type="repeat" description="TPR" evidence="3">
    <location>
        <begin position="672"/>
        <end position="705"/>
    </location>
</feature>
<proteinExistence type="predicted"/>
<dbReference type="PROSITE" id="PS50005">
    <property type="entry name" value="TPR"/>
    <property type="match status" value="11"/>
</dbReference>
<gene>
    <name evidence="6" type="ORF">ECRASSUSDP1_LOCUS29106</name>
</gene>
<feature type="coiled-coil region" evidence="4">
    <location>
        <begin position="137"/>
        <end position="164"/>
    </location>
</feature>
<dbReference type="Proteomes" id="UP001295684">
    <property type="component" value="Unassembled WGS sequence"/>
</dbReference>
<feature type="repeat" description="TPR" evidence="3">
    <location>
        <begin position="258"/>
        <end position="291"/>
    </location>
</feature>
<dbReference type="Pfam" id="PF07719">
    <property type="entry name" value="TPR_2"/>
    <property type="match status" value="1"/>
</dbReference>
<evidence type="ECO:0000313" key="6">
    <source>
        <dbReference type="EMBL" id="CAI2387473.1"/>
    </source>
</evidence>
<dbReference type="SMART" id="SM00028">
    <property type="entry name" value="TPR"/>
    <property type="match status" value="15"/>
</dbReference>
<dbReference type="InterPro" id="IPR013105">
    <property type="entry name" value="TPR_2"/>
</dbReference>
<feature type="repeat" description="TPR" evidence="3">
    <location>
        <begin position="412"/>
        <end position="445"/>
    </location>
</feature>
<evidence type="ECO:0000256" key="5">
    <source>
        <dbReference type="SAM" id="MobiDB-lite"/>
    </source>
</evidence>
<dbReference type="AlphaFoldDB" id="A0AAD2DCB1"/>
<dbReference type="Pfam" id="PF13414">
    <property type="entry name" value="TPR_11"/>
    <property type="match status" value="1"/>
</dbReference>
<dbReference type="Pfam" id="PF13432">
    <property type="entry name" value="TPR_16"/>
    <property type="match status" value="1"/>
</dbReference>
<feature type="repeat" description="TPR" evidence="3">
    <location>
        <begin position="97"/>
        <end position="130"/>
    </location>
</feature>
<sequence>MEKKKAKMPARRPRNLGVDAGESMMEPLKVLKRAKAEFNNAKNEKDYSNIIRTLQDTNKSDLPDINALIGQCYIRMGAHDRAVHSFTDAAAKAEKEPEHYNWCGYCYQKMNNSDEALAHYTKAIELGRTNGEYYYNRATVKKEMNNYKEAIEDFEQAIKHMENRSNPDSKQQDIIYQAYYSKGICLRQLEFLDESIHDLKKAVDLKPEEPSAHNNLGMSYFKAGEFEESTNEYTKAIHNIKTENKNYEFEPEIRKQIAVFCNNRGLSFYHQHRYEEAKSDFDEAINLERDDAIYYFNRGNNSYDQSLLLRNIEDREEDAKRLYEEAHDDYDRAIELKPSDPRFYHSKGLAFEGTNDENDFDAAIENFQKATEIDDKFFGAEVHLGNMYHKNDEFQKALKSYRKFLDNYSTHEDVYVSRGLVYQDMGNHQFAIKDFDCAIKLNPKYSDAYYHRGVSKLKSRRYNEAIEDLTRALEEKTKDNYGIYDALGCCYQAQKDYDLAFRYMDEAITKDPNNVQFLMNRAQCHFELGHDEDTEKQISHFTASIEDLETALGIDELDPKVLYKLGLSYYAFKKYKRCIKTLKRSLKCLQVINNSGAHTITYESDIYYHIGIAYSNLERFEESIYPLARAIELIPSDIRYIHERAKSYQMIEEHSAAIEDFDSVIHKSPNNANAYFRRAFSHKALKNFPQAADDFETAKAKDPTNQKLVVNYKKLKGITCIVLCRPGEEPVFK</sequence>
<dbReference type="InterPro" id="IPR011990">
    <property type="entry name" value="TPR-like_helical_dom_sf"/>
</dbReference>
<dbReference type="Pfam" id="PF13174">
    <property type="entry name" value="TPR_6"/>
    <property type="match status" value="1"/>
</dbReference>
<keyword evidence="4" id="KW-0175">Coiled coil</keyword>
<comment type="caution">
    <text evidence="6">The sequence shown here is derived from an EMBL/GenBank/DDBJ whole genome shotgun (WGS) entry which is preliminary data.</text>
</comment>
<feature type="repeat" description="TPR" evidence="3">
    <location>
        <begin position="604"/>
        <end position="637"/>
    </location>
</feature>
<evidence type="ECO:0000313" key="7">
    <source>
        <dbReference type="Proteomes" id="UP001295684"/>
    </source>
</evidence>
<organism evidence="6 7">
    <name type="scientific">Euplotes crassus</name>
    <dbReference type="NCBI Taxonomy" id="5936"/>
    <lineage>
        <taxon>Eukaryota</taxon>
        <taxon>Sar</taxon>
        <taxon>Alveolata</taxon>
        <taxon>Ciliophora</taxon>
        <taxon>Intramacronucleata</taxon>
        <taxon>Spirotrichea</taxon>
        <taxon>Hypotrichia</taxon>
        <taxon>Euplotida</taxon>
        <taxon>Euplotidae</taxon>
        <taxon>Moneuplotes</taxon>
    </lineage>
</organism>
<dbReference type="Pfam" id="PF13181">
    <property type="entry name" value="TPR_8"/>
    <property type="match status" value="4"/>
</dbReference>
<dbReference type="SUPFAM" id="SSF81901">
    <property type="entry name" value="HCP-like"/>
    <property type="match status" value="2"/>
</dbReference>
<evidence type="ECO:0000256" key="1">
    <source>
        <dbReference type="ARBA" id="ARBA00022737"/>
    </source>
</evidence>
<feature type="repeat" description="TPR" evidence="3">
    <location>
        <begin position="481"/>
        <end position="514"/>
    </location>
</feature>
<dbReference type="PANTHER" id="PTHR44858:SF1">
    <property type="entry name" value="UDP-N-ACETYLGLUCOSAMINE--PEPTIDE N-ACETYLGLUCOSAMINYLTRANSFERASE SPINDLY-RELATED"/>
    <property type="match status" value="1"/>
</dbReference>
<protein>
    <recommendedName>
        <fullName evidence="8">UDP-N-acetylglucosamine--peptide N-acetylglucosaminyltransferase SPINDLY</fullName>
    </recommendedName>
</protein>
<feature type="region of interest" description="Disordered" evidence="5">
    <location>
        <begin position="1"/>
        <end position="21"/>
    </location>
</feature>
<feature type="repeat" description="TPR" evidence="3">
    <location>
        <begin position="131"/>
        <end position="164"/>
    </location>
</feature>
<accession>A0AAD2DCB1</accession>
<dbReference type="SUPFAM" id="SSF48452">
    <property type="entry name" value="TPR-like"/>
    <property type="match status" value="1"/>
</dbReference>
<feature type="repeat" description="TPR" evidence="3">
    <location>
        <begin position="176"/>
        <end position="209"/>
    </location>
</feature>
<dbReference type="InterPro" id="IPR019734">
    <property type="entry name" value="TPR_rpt"/>
</dbReference>
<evidence type="ECO:0008006" key="8">
    <source>
        <dbReference type="Google" id="ProtNLM"/>
    </source>
</evidence>
<keyword evidence="7" id="KW-1185">Reference proteome</keyword>
<evidence type="ECO:0000256" key="2">
    <source>
        <dbReference type="ARBA" id="ARBA00022803"/>
    </source>
</evidence>
<feature type="repeat" description="TPR" evidence="3">
    <location>
        <begin position="210"/>
        <end position="243"/>
    </location>
</feature>
<feature type="repeat" description="TPR" evidence="3">
    <location>
        <begin position="378"/>
        <end position="411"/>
    </location>
</feature>
<dbReference type="Gene3D" id="1.25.40.10">
    <property type="entry name" value="Tetratricopeptide repeat domain"/>
    <property type="match status" value="7"/>
</dbReference>
<feature type="compositionally biased region" description="Basic residues" evidence="5">
    <location>
        <begin position="1"/>
        <end position="14"/>
    </location>
</feature>
<reference evidence="6" key="1">
    <citation type="submission" date="2023-07" db="EMBL/GenBank/DDBJ databases">
        <authorList>
            <consortium name="AG Swart"/>
            <person name="Singh M."/>
            <person name="Singh A."/>
            <person name="Seah K."/>
            <person name="Emmerich C."/>
        </authorList>
    </citation>
    <scope>NUCLEOTIDE SEQUENCE</scope>
    <source>
        <strain evidence="6">DP1</strain>
    </source>
</reference>
<feature type="repeat" description="TPR" evidence="3">
    <location>
        <begin position="446"/>
        <end position="479"/>
    </location>
</feature>
<evidence type="ECO:0000256" key="4">
    <source>
        <dbReference type="SAM" id="Coils"/>
    </source>
</evidence>
<dbReference type="EMBL" id="CAMPGE010029980">
    <property type="protein sequence ID" value="CAI2387473.1"/>
    <property type="molecule type" value="Genomic_DNA"/>
</dbReference>
<keyword evidence="2 3" id="KW-0802">TPR repeat</keyword>
<keyword evidence="1" id="KW-0677">Repeat</keyword>
<dbReference type="Pfam" id="PF00515">
    <property type="entry name" value="TPR_1"/>
    <property type="match status" value="1"/>
</dbReference>
<evidence type="ECO:0000256" key="3">
    <source>
        <dbReference type="PROSITE-ProRule" id="PRU00339"/>
    </source>
</evidence>
<dbReference type="PANTHER" id="PTHR44858">
    <property type="entry name" value="TETRATRICOPEPTIDE REPEAT PROTEIN 6"/>
    <property type="match status" value="1"/>
</dbReference>
<name>A0AAD2DCB1_EUPCR</name>
<dbReference type="InterPro" id="IPR050498">
    <property type="entry name" value="Ycf3"/>
</dbReference>